<keyword evidence="7" id="KW-1185">Reference proteome</keyword>
<comment type="similarity">
    <text evidence="1">Belongs to the LysR transcriptional regulatory family.</text>
</comment>
<dbReference type="InterPro" id="IPR005119">
    <property type="entry name" value="LysR_subst-bd"/>
</dbReference>
<evidence type="ECO:0000313" key="7">
    <source>
        <dbReference type="Proteomes" id="UP000036102"/>
    </source>
</evidence>
<evidence type="ECO:0000313" key="6">
    <source>
        <dbReference type="EMBL" id="KMQ75887.1"/>
    </source>
</evidence>
<dbReference type="Gene3D" id="1.10.10.10">
    <property type="entry name" value="Winged helix-like DNA-binding domain superfamily/Winged helix DNA-binding domain"/>
    <property type="match status" value="1"/>
</dbReference>
<dbReference type="PANTHER" id="PTHR30126">
    <property type="entry name" value="HTH-TYPE TRANSCRIPTIONAL REGULATOR"/>
    <property type="match status" value="1"/>
</dbReference>
<dbReference type="EMBL" id="LFBU01000001">
    <property type="protein sequence ID" value="KMQ75887.1"/>
    <property type="molecule type" value="Genomic_DNA"/>
</dbReference>
<dbReference type="GO" id="GO:0000976">
    <property type="term" value="F:transcription cis-regulatory region binding"/>
    <property type="evidence" value="ECO:0007669"/>
    <property type="project" value="TreeGrafter"/>
</dbReference>
<dbReference type="SUPFAM" id="SSF53850">
    <property type="entry name" value="Periplasmic binding protein-like II"/>
    <property type="match status" value="1"/>
</dbReference>
<protein>
    <submittedName>
        <fullName evidence="6">DNA-binding transcriptional regulator, LysR family</fullName>
    </submittedName>
</protein>
<feature type="domain" description="HTH lysR-type" evidence="5">
    <location>
        <begin position="1"/>
        <end position="58"/>
    </location>
</feature>
<organism evidence="6 7">
    <name type="scientific">Marinobacter subterrani</name>
    <dbReference type="NCBI Taxonomy" id="1658765"/>
    <lineage>
        <taxon>Bacteria</taxon>
        <taxon>Pseudomonadati</taxon>
        <taxon>Pseudomonadota</taxon>
        <taxon>Gammaproteobacteria</taxon>
        <taxon>Pseudomonadales</taxon>
        <taxon>Marinobacteraceae</taxon>
        <taxon>Marinobacter</taxon>
    </lineage>
</organism>
<dbReference type="SUPFAM" id="SSF46785">
    <property type="entry name" value="Winged helix' DNA-binding domain"/>
    <property type="match status" value="1"/>
</dbReference>
<evidence type="ECO:0000256" key="4">
    <source>
        <dbReference type="ARBA" id="ARBA00023163"/>
    </source>
</evidence>
<dbReference type="InterPro" id="IPR036388">
    <property type="entry name" value="WH-like_DNA-bd_sf"/>
</dbReference>
<dbReference type="InterPro" id="IPR000847">
    <property type="entry name" value="LysR_HTH_N"/>
</dbReference>
<dbReference type="PANTHER" id="PTHR30126:SF77">
    <property type="entry name" value="TRANSCRIPTIONAL REGULATORY PROTEIN"/>
    <property type="match status" value="1"/>
</dbReference>
<keyword evidence="3 6" id="KW-0238">DNA-binding</keyword>
<dbReference type="PROSITE" id="PS50931">
    <property type="entry name" value="HTH_LYSR"/>
    <property type="match status" value="1"/>
</dbReference>
<dbReference type="InterPro" id="IPR036390">
    <property type="entry name" value="WH_DNA-bd_sf"/>
</dbReference>
<reference evidence="6 7" key="1">
    <citation type="submission" date="2015-06" db="EMBL/GenBank/DDBJ databases">
        <title>Marinobacter subterrani, a genetically tractable neutrophilic iron-oxidizing strain isolated from the Soudan Iron Mine.</title>
        <authorList>
            <person name="Bonis B.M."/>
            <person name="Gralnick J.A."/>
        </authorList>
    </citation>
    <scope>NUCLEOTIDE SEQUENCE [LARGE SCALE GENOMIC DNA]</scope>
    <source>
        <strain evidence="6 7">JG233</strain>
    </source>
</reference>
<dbReference type="RefSeq" id="WP_048495941.1">
    <property type="nucleotide sequence ID" value="NZ_LFBU01000001.1"/>
</dbReference>
<dbReference type="Gene3D" id="3.40.190.10">
    <property type="entry name" value="Periplasmic binding protein-like II"/>
    <property type="match status" value="2"/>
</dbReference>
<accession>A0A0J7JCQ7</accession>
<dbReference type="CDD" id="cd05466">
    <property type="entry name" value="PBP2_LTTR_substrate"/>
    <property type="match status" value="1"/>
</dbReference>
<proteinExistence type="inferred from homology"/>
<sequence length="307" mass="33688">MNIRTLETFIWIARLGSFRAAASRVYASQPSVSARIAGLEDQLGVELFNRSARKVTLTAKGREFLIYAEKMLSLHGEMMQAVATPSSLQGTIRLAVSETIAHTWLPQLIERVSEAYPAINLELDVDISVNLAEKLVNHEIDIAFLMGGVNQPGILNQDLCRYSLIWVASPKLNLPGQPMTLAELSTWPIVTYPRKSQPYMAIRSLVDPMNHSTRIHSSSSLSTIIRMTVDGLGVSALPREILQRELSAGTLRRFEVAAKVPDLAFSAAYRAGPGGNVIQAIVELALAIAETRAGERKNTPERPDTTN</sequence>
<comment type="caution">
    <text evidence="6">The sequence shown here is derived from an EMBL/GenBank/DDBJ whole genome shotgun (WGS) entry which is preliminary data.</text>
</comment>
<evidence type="ECO:0000259" key="5">
    <source>
        <dbReference type="PROSITE" id="PS50931"/>
    </source>
</evidence>
<keyword evidence="2" id="KW-0805">Transcription regulation</keyword>
<evidence type="ECO:0000256" key="2">
    <source>
        <dbReference type="ARBA" id="ARBA00023015"/>
    </source>
</evidence>
<dbReference type="PATRIC" id="fig|1658765.3.peg.2101"/>
<dbReference type="AlphaFoldDB" id="A0A0J7JCQ7"/>
<evidence type="ECO:0000256" key="3">
    <source>
        <dbReference type="ARBA" id="ARBA00023125"/>
    </source>
</evidence>
<dbReference type="Proteomes" id="UP000036102">
    <property type="component" value="Unassembled WGS sequence"/>
</dbReference>
<evidence type="ECO:0000256" key="1">
    <source>
        <dbReference type="ARBA" id="ARBA00009437"/>
    </source>
</evidence>
<dbReference type="OrthoDB" id="9786526at2"/>
<dbReference type="GO" id="GO:0003700">
    <property type="term" value="F:DNA-binding transcription factor activity"/>
    <property type="evidence" value="ECO:0007669"/>
    <property type="project" value="InterPro"/>
</dbReference>
<dbReference type="STRING" id="1658765.Msub_12096"/>
<name>A0A0J7JCQ7_9GAMM</name>
<dbReference type="FunFam" id="1.10.10.10:FF:000001">
    <property type="entry name" value="LysR family transcriptional regulator"/>
    <property type="match status" value="1"/>
</dbReference>
<keyword evidence="4" id="KW-0804">Transcription</keyword>
<dbReference type="Pfam" id="PF03466">
    <property type="entry name" value="LysR_substrate"/>
    <property type="match status" value="1"/>
</dbReference>
<dbReference type="PRINTS" id="PR00039">
    <property type="entry name" value="HTHLYSR"/>
</dbReference>
<gene>
    <name evidence="6" type="ORF">Msub_12096</name>
</gene>
<dbReference type="Pfam" id="PF00126">
    <property type="entry name" value="HTH_1"/>
    <property type="match status" value="1"/>
</dbReference>